<dbReference type="Pfam" id="PF23165">
    <property type="entry name" value="zf-C2H2_FBX41"/>
    <property type="match status" value="1"/>
</dbReference>
<feature type="region of interest" description="Disordered" evidence="3">
    <location>
        <begin position="47"/>
        <end position="140"/>
    </location>
</feature>
<dbReference type="InterPro" id="IPR052283">
    <property type="entry name" value="GenomicStab_NeuMorph_Reg"/>
</dbReference>
<keyword evidence="2" id="KW-0175">Coiled coil</keyword>
<gene>
    <name evidence="5" type="primary">ZNF365</name>
</gene>
<dbReference type="Ensembl" id="ENSEEET00000062525.1">
    <property type="protein sequence ID" value="ENSEEEP00000059339.1"/>
    <property type="gene ID" value="ENSEEEG00000006256.2"/>
</dbReference>
<evidence type="ECO:0000313" key="6">
    <source>
        <dbReference type="Proteomes" id="UP000314983"/>
    </source>
</evidence>
<reference evidence="5" key="3">
    <citation type="submission" date="2025-09" db="UniProtKB">
        <authorList>
            <consortium name="Ensembl"/>
        </authorList>
    </citation>
    <scope>IDENTIFICATION</scope>
</reference>
<dbReference type="GO" id="GO:0000723">
    <property type="term" value="P:telomere maintenance"/>
    <property type="evidence" value="ECO:0007669"/>
    <property type="project" value="TreeGrafter"/>
</dbReference>
<feature type="domain" description="FBX41/ZN365 C2H2-type zinc finger" evidence="4">
    <location>
        <begin position="17"/>
        <end position="45"/>
    </location>
</feature>
<dbReference type="GeneTree" id="ENSGT00530000063713"/>
<evidence type="ECO:0000313" key="5">
    <source>
        <dbReference type="Ensembl" id="ENSEEEP00000059339.1"/>
    </source>
</evidence>
<evidence type="ECO:0000256" key="2">
    <source>
        <dbReference type="ARBA" id="ARBA00023054"/>
    </source>
</evidence>
<dbReference type="PANTHER" id="PTHR15739">
    <property type="entry name" value="ZINC FINGER PROTEIN"/>
    <property type="match status" value="1"/>
</dbReference>
<dbReference type="GO" id="GO:0010569">
    <property type="term" value="P:regulation of double-strand break repair via homologous recombination"/>
    <property type="evidence" value="ECO:0007669"/>
    <property type="project" value="TreeGrafter"/>
</dbReference>
<dbReference type="InterPro" id="IPR057038">
    <property type="entry name" value="FBX41/ZN365_Znf-C2H2"/>
</dbReference>
<proteinExistence type="predicted"/>
<dbReference type="Proteomes" id="UP000314983">
    <property type="component" value="Chromosome 13"/>
</dbReference>
<reference evidence="5 6" key="1">
    <citation type="submission" date="2020-05" db="EMBL/GenBank/DDBJ databases">
        <title>Electrophorus electricus (electric eel) genome, fEleEle1, primary haplotype.</title>
        <authorList>
            <person name="Myers G."/>
            <person name="Meyer A."/>
            <person name="Fedrigo O."/>
            <person name="Formenti G."/>
            <person name="Rhie A."/>
            <person name="Tracey A."/>
            <person name="Sims Y."/>
            <person name="Jarvis E.D."/>
        </authorList>
    </citation>
    <scope>NUCLEOTIDE SEQUENCE [LARGE SCALE GENOMIC DNA]</scope>
</reference>
<sequence length="341" mass="38695">MSQLLMEFTSVCWQLVLQFQCPRCSERDSFHSMAALLAHLEYSHASPAGHDLSLPASRARSHSDRREAHKRATAETRTIKDVCSDTHSSRRGEHELLFSSEPLPPERPAGQQLERPRSPEESPGNEAAPAGSRSLSAPVASVGQRLEGMMRTANSSMERHLLRISSALAQTDTALLCERAHWHHLAQERQEVLQRERALSRQVDAAVMVIATLRQQLSVSEHELKRREQEVKTIQRFLEAAAHHEMCGKVRLRRFIENLLRRIALAERLLEYYQCYQCTPHQHCCTPHPVLTVAKQYSACFTTVEKGFTNGAFLLFQAPTSAEFGPHRTTKSRYPMDFPLL</sequence>
<dbReference type="PANTHER" id="PTHR15739:SF2">
    <property type="entry name" value="PROTEIN ZNF365"/>
    <property type="match status" value="1"/>
</dbReference>
<dbReference type="AlphaFoldDB" id="A0AAY5ES11"/>
<evidence type="ECO:0000256" key="3">
    <source>
        <dbReference type="SAM" id="MobiDB-lite"/>
    </source>
</evidence>
<name>A0AAY5ES11_ELEEL</name>
<feature type="compositionally biased region" description="Basic and acidic residues" evidence="3">
    <location>
        <begin position="61"/>
        <end position="96"/>
    </location>
</feature>
<protein>
    <recommendedName>
        <fullName evidence="4">FBX41/ZN365 C2H2-type zinc finger domain-containing protein</fullName>
    </recommendedName>
</protein>
<accession>A0AAY5ES11</accession>
<reference evidence="5" key="2">
    <citation type="submission" date="2025-08" db="UniProtKB">
        <authorList>
            <consortium name="Ensembl"/>
        </authorList>
    </citation>
    <scope>IDENTIFICATION</scope>
</reference>
<evidence type="ECO:0000256" key="1">
    <source>
        <dbReference type="ARBA" id="ARBA00022553"/>
    </source>
</evidence>
<evidence type="ECO:0000259" key="4">
    <source>
        <dbReference type="Pfam" id="PF23165"/>
    </source>
</evidence>
<dbReference type="GO" id="GO:0010975">
    <property type="term" value="P:regulation of neuron projection development"/>
    <property type="evidence" value="ECO:0007669"/>
    <property type="project" value="TreeGrafter"/>
</dbReference>
<keyword evidence="1" id="KW-0597">Phosphoprotein</keyword>
<keyword evidence="6" id="KW-1185">Reference proteome</keyword>
<dbReference type="GO" id="GO:0110026">
    <property type="term" value="P:regulation of DNA strand resection involved in replication fork processing"/>
    <property type="evidence" value="ECO:0007669"/>
    <property type="project" value="TreeGrafter"/>
</dbReference>
<organism evidence="5 6">
    <name type="scientific">Electrophorus electricus</name>
    <name type="common">Electric eel</name>
    <name type="synonym">Gymnotus electricus</name>
    <dbReference type="NCBI Taxonomy" id="8005"/>
    <lineage>
        <taxon>Eukaryota</taxon>
        <taxon>Metazoa</taxon>
        <taxon>Chordata</taxon>
        <taxon>Craniata</taxon>
        <taxon>Vertebrata</taxon>
        <taxon>Euteleostomi</taxon>
        <taxon>Actinopterygii</taxon>
        <taxon>Neopterygii</taxon>
        <taxon>Teleostei</taxon>
        <taxon>Ostariophysi</taxon>
        <taxon>Gymnotiformes</taxon>
        <taxon>Gymnotoidei</taxon>
        <taxon>Gymnotidae</taxon>
        <taxon>Electrophorus</taxon>
    </lineage>
</organism>